<proteinExistence type="predicted"/>
<keyword evidence="4" id="KW-1185">Reference proteome</keyword>
<protein>
    <submittedName>
        <fullName evidence="3">Uncharacterized protein</fullName>
    </submittedName>
</protein>
<dbReference type="AlphaFoldDB" id="A0A2G8S448"/>
<dbReference type="EMBL" id="AYKW01000023">
    <property type="protein sequence ID" value="PIL28542.1"/>
    <property type="molecule type" value="Genomic_DNA"/>
</dbReference>
<comment type="caution">
    <text evidence="3">The sequence shown here is derived from an EMBL/GenBank/DDBJ whole genome shotgun (WGS) entry which is preliminary data.</text>
</comment>
<gene>
    <name evidence="3" type="ORF">GSI_08583</name>
</gene>
<reference evidence="3 4" key="1">
    <citation type="journal article" date="2015" name="Sci. Rep.">
        <title>Chromosome-level genome map provides insights into diverse defense mechanisms in the medicinal fungus Ganoderma sinense.</title>
        <authorList>
            <person name="Zhu Y."/>
            <person name="Xu J."/>
            <person name="Sun C."/>
            <person name="Zhou S."/>
            <person name="Xu H."/>
            <person name="Nelson D.R."/>
            <person name="Qian J."/>
            <person name="Song J."/>
            <person name="Luo H."/>
            <person name="Xiang L."/>
            <person name="Li Y."/>
            <person name="Xu Z."/>
            <person name="Ji A."/>
            <person name="Wang L."/>
            <person name="Lu S."/>
            <person name="Hayward A."/>
            <person name="Sun W."/>
            <person name="Li X."/>
            <person name="Schwartz D.C."/>
            <person name="Wang Y."/>
            <person name="Chen S."/>
        </authorList>
    </citation>
    <scope>NUCLEOTIDE SEQUENCE [LARGE SCALE GENOMIC DNA]</scope>
    <source>
        <strain evidence="3 4">ZZ0214-1</strain>
    </source>
</reference>
<dbReference type="Proteomes" id="UP000230002">
    <property type="component" value="Unassembled WGS sequence"/>
</dbReference>
<feature type="compositionally biased region" description="Basic residues" evidence="1">
    <location>
        <begin position="205"/>
        <end position="214"/>
    </location>
</feature>
<sequence>MELRSHTPYAALSWLVICFALLILVPPASTQSSFAFLQPLPTPVQCQTYAFAWTSGGTPPYNLIVSVSGNWGRAYGINGLEGQGVPWMIPVPAGYAVSFELFDNASHVATAGPLTIQSSDDTSCLSSGAPTSSSPKSTITSPVPTTSSPTKAPLTDPATSVPPTSEVPSSQPPAPSVGDFLENPGCVGMRRDAQSARQHPGRTGIRVKRSRRSPHHQDAPSEIETQSRDRDTEGNISVGER</sequence>
<evidence type="ECO:0000256" key="2">
    <source>
        <dbReference type="SAM" id="SignalP"/>
    </source>
</evidence>
<accession>A0A2G8S448</accession>
<feature type="signal peptide" evidence="2">
    <location>
        <begin position="1"/>
        <end position="30"/>
    </location>
</feature>
<feature type="compositionally biased region" description="Low complexity" evidence="1">
    <location>
        <begin position="122"/>
        <end position="169"/>
    </location>
</feature>
<evidence type="ECO:0000313" key="3">
    <source>
        <dbReference type="EMBL" id="PIL28542.1"/>
    </source>
</evidence>
<dbReference type="OrthoDB" id="10521365at2759"/>
<feature type="compositionally biased region" description="Basic and acidic residues" evidence="1">
    <location>
        <begin position="215"/>
        <end position="241"/>
    </location>
</feature>
<evidence type="ECO:0000313" key="4">
    <source>
        <dbReference type="Proteomes" id="UP000230002"/>
    </source>
</evidence>
<evidence type="ECO:0000256" key="1">
    <source>
        <dbReference type="SAM" id="MobiDB-lite"/>
    </source>
</evidence>
<name>A0A2G8S448_9APHY</name>
<feature type="chain" id="PRO_5013567184" evidence="2">
    <location>
        <begin position="31"/>
        <end position="241"/>
    </location>
</feature>
<keyword evidence="2" id="KW-0732">Signal</keyword>
<feature type="region of interest" description="Disordered" evidence="1">
    <location>
        <begin position="119"/>
        <end position="241"/>
    </location>
</feature>
<organism evidence="3 4">
    <name type="scientific">Ganoderma sinense ZZ0214-1</name>
    <dbReference type="NCBI Taxonomy" id="1077348"/>
    <lineage>
        <taxon>Eukaryota</taxon>
        <taxon>Fungi</taxon>
        <taxon>Dikarya</taxon>
        <taxon>Basidiomycota</taxon>
        <taxon>Agaricomycotina</taxon>
        <taxon>Agaricomycetes</taxon>
        <taxon>Polyporales</taxon>
        <taxon>Polyporaceae</taxon>
        <taxon>Ganoderma</taxon>
    </lineage>
</organism>